<evidence type="ECO:0000256" key="10">
    <source>
        <dbReference type="SAM" id="SignalP"/>
    </source>
</evidence>
<evidence type="ECO:0000256" key="3">
    <source>
        <dbReference type="ARBA" id="ARBA00022692"/>
    </source>
</evidence>
<dbReference type="InParanoid" id="Q01SH6"/>
<feature type="compositionally biased region" description="Pro residues" evidence="9">
    <location>
        <begin position="30"/>
        <end position="49"/>
    </location>
</feature>
<dbReference type="Gene3D" id="2.40.160.50">
    <property type="entry name" value="membrane protein fhac: a member of the omp85/tpsb transporter family"/>
    <property type="match status" value="1"/>
</dbReference>
<keyword evidence="2" id="KW-1134">Transmembrane beta strand</keyword>
<keyword evidence="4 10" id="KW-0732">Signal</keyword>
<dbReference type="SUPFAM" id="SSF81995">
    <property type="entry name" value="beta-sandwich domain of Sec23/24"/>
    <property type="match status" value="1"/>
</dbReference>
<name>Q01SH6_SOLUE</name>
<dbReference type="PROSITE" id="PS51779">
    <property type="entry name" value="POTRA"/>
    <property type="match status" value="1"/>
</dbReference>
<sequence length="995" mass="110962" precursor="true">MKFLRRLRLVVVPACVCMMSVSPSMVAQQPQPPAQQQPPTPPQQPPATPPAQQKANPFETIPTAPAATQPTAPPAQPPAGQRPQLEAPKQVTETANLNGQVIEAFEFRGAKRVPQDTLKALIISKPGDLYNEETLRRDFMILWNTGRFDDIRLETEPGRTGLIVRFVVTERRVIRSIEYPGAKSVTVSEILDRFKERKVGLSVESQYDPNKIQRASVVLKEFLAERGRQYATVDPQIEQIPPSSLKVSFVVNEGPKVKVGAIDITGNTDKNDRWVISNMKNSKGIGIPHSRYFERIFPATFDRNKLEEDKERVRQAYQDAGYFTAKTLEESVNIQHKGGKGWRLPLIKMNNPGIVADITLPVEEGRLYHLRNMNFSGVKLFRTPEVLMKPLFGMTTGDVFSTDKLRKGIENMRKLYGKFGYIDFVPEPSFEPVPDTDQIDLTLTADEGKQFFIRRIDFSGNTTTRDKVIRREILLDEGDMFNTELWDYSILRLNQLGYFEVLKKEEAADIKRNPQSNTVDITLKVKERGKNSIGLNGGVSGIAGSFVGFNYSTNNFLGLGETLSVESQLGTRMRDVNLGFTEPYFLDRPLQLGFVVYLRRFNFDQGREASILSGTNLIPLYNQLGSQNLLNYSQNSHGFSVSTSYPIKRSFARVGVTYGYDVSNVVTTTAAAQSYFQYINFSGVAGPNSLNGIHTSHIVPSYTYNTVNHPISPTGGRSIFASFDFAGSALGGNVNTIRPSIDVKYFKQAPWHKSHILAFHALGSMITGYGGKYIPPFSRTYIGGEQDVRGFEIWGITPIAFVASSASVNVLNDDGTPRTQKVITNGVVTSTPVTMSVPTYQLITPGGDAQLVTNFEYRIPIVGPVTLAFFGDTGINKILRASQLTMDPSRVSDLNNQFPQAGFDGLVKIAPGTQKWRASTGVELQVMLPVVNAPFRLYWAYNPSVVREYLQPPIVADRSSFPNQNTFLNSVATFGQAYPYFEKRTMFRFTIGRTF</sequence>
<dbReference type="InterPro" id="IPR000184">
    <property type="entry name" value="Bac_surfAg_D15"/>
</dbReference>
<reference evidence="12" key="1">
    <citation type="submission" date="2006-10" db="EMBL/GenBank/DDBJ databases">
        <title>Complete sequence of Solibacter usitatus Ellin6076.</title>
        <authorList>
            <consortium name="US DOE Joint Genome Institute"/>
            <person name="Copeland A."/>
            <person name="Lucas S."/>
            <person name="Lapidus A."/>
            <person name="Barry K."/>
            <person name="Detter J.C."/>
            <person name="Glavina del Rio T."/>
            <person name="Hammon N."/>
            <person name="Israni S."/>
            <person name="Dalin E."/>
            <person name="Tice H."/>
            <person name="Pitluck S."/>
            <person name="Thompson L.S."/>
            <person name="Brettin T."/>
            <person name="Bruce D."/>
            <person name="Han C."/>
            <person name="Tapia R."/>
            <person name="Gilna P."/>
            <person name="Schmutz J."/>
            <person name="Larimer F."/>
            <person name="Land M."/>
            <person name="Hauser L."/>
            <person name="Kyrpides N."/>
            <person name="Mikhailova N."/>
            <person name="Janssen P.H."/>
            <person name="Kuske C.R."/>
            <person name="Richardson P."/>
        </authorList>
    </citation>
    <scope>NUCLEOTIDE SEQUENCE</scope>
    <source>
        <strain evidence="12">Ellin6076</strain>
    </source>
</reference>
<evidence type="ECO:0000259" key="11">
    <source>
        <dbReference type="PROSITE" id="PS51779"/>
    </source>
</evidence>
<dbReference type="InterPro" id="IPR010827">
    <property type="entry name" value="BamA/TamA_POTRA"/>
</dbReference>
<dbReference type="NCBIfam" id="TIGR03303">
    <property type="entry name" value="OM_YaeT"/>
    <property type="match status" value="1"/>
</dbReference>
<dbReference type="Pfam" id="PF01103">
    <property type="entry name" value="Omp85"/>
    <property type="match status" value="1"/>
</dbReference>
<feature type="region of interest" description="Disordered" evidence="9">
    <location>
        <begin position="27"/>
        <end position="85"/>
    </location>
</feature>
<dbReference type="GO" id="GO:0071709">
    <property type="term" value="P:membrane assembly"/>
    <property type="evidence" value="ECO:0007669"/>
    <property type="project" value="InterPro"/>
</dbReference>
<dbReference type="Gene3D" id="3.10.20.310">
    <property type="entry name" value="membrane protein fhac"/>
    <property type="match status" value="5"/>
</dbReference>
<dbReference type="Pfam" id="PF07244">
    <property type="entry name" value="POTRA"/>
    <property type="match status" value="5"/>
</dbReference>
<organism evidence="12">
    <name type="scientific">Solibacter usitatus (strain Ellin6076)</name>
    <dbReference type="NCBI Taxonomy" id="234267"/>
    <lineage>
        <taxon>Bacteria</taxon>
        <taxon>Pseudomonadati</taxon>
        <taxon>Acidobacteriota</taxon>
        <taxon>Terriglobia</taxon>
        <taxon>Bryobacterales</taxon>
        <taxon>Solibacteraceae</taxon>
        <taxon>Candidatus Solibacter</taxon>
    </lineage>
</organism>
<evidence type="ECO:0000256" key="2">
    <source>
        <dbReference type="ARBA" id="ARBA00022452"/>
    </source>
</evidence>
<keyword evidence="5" id="KW-0677">Repeat</keyword>
<evidence type="ECO:0000256" key="4">
    <source>
        <dbReference type="ARBA" id="ARBA00022729"/>
    </source>
</evidence>
<feature type="chain" id="PRO_5004163080" description="Outer membrane protein assembly factor BamA" evidence="10">
    <location>
        <begin position="28"/>
        <end position="995"/>
    </location>
</feature>
<dbReference type="PANTHER" id="PTHR12815:SF47">
    <property type="entry name" value="TRANSLOCATION AND ASSEMBLY MODULE SUBUNIT TAMA"/>
    <property type="match status" value="1"/>
</dbReference>
<dbReference type="InterPro" id="IPR039910">
    <property type="entry name" value="D15-like"/>
</dbReference>
<comment type="subcellular location">
    <subcellularLocation>
        <location evidence="1">Membrane</location>
    </subcellularLocation>
</comment>
<evidence type="ECO:0000256" key="8">
    <source>
        <dbReference type="NCBIfam" id="TIGR03303"/>
    </source>
</evidence>
<dbReference type="InterPro" id="IPR023707">
    <property type="entry name" value="OM_assembly_BamA"/>
</dbReference>
<evidence type="ECO:0000256" key="7">
    <source>
        <dbReference type="ARBA" id="ARBA00023237"/>
    </source>
</evidence>
<dbReference type="AlphaFoldDB" id="Q01SH6"/>
<dbReference type="STRING" id="234267.Acid_6470"/>
<feature type="signal peptide" evidence="10">
    <location>
        <begin position="1"/>
        <end position="27"/>
    </location>
</feature>
<keyword evidence="3" id="KW-0812">Transmembrane</keyword>
<dbReference type="EMBL" id="CP000473">
    <property type="protein sequence ID" value="ABJ87394.1"/>
    <property type="molecule type" value="Genomic_DNA"/>
</dbReference>
<evidence type="ECO:0000256" key="5">
    <source>
        <dbReference type="ARBA" id="ARBA00022737"/>
    </source>
</evidence>
<evidence type="ECO:0000256" key="6">
    <source>
        <dbReference type="ARBA" id="ARBA00023136"/>
    </source>
</evidence>
<keyword evidence="7" id="KW-0998">Cell outer membrane</keyword>
<evidence type="ECO:0000256" key="1">
    <source>
        <dbReference type="ARBA" id="ARBA00004370"/>
    </source>
</evidence>
<accession>Q01SH6</accession>
<dbReference type="KEGG" id="sus:Acid_6470"/>
<keyword evidence="6" id="KW-0472">Membrane</keyword>
<dbReference type="OrthoDB" id="9803054at2"/>
<evidence type="ECO:0000256" key="9">
    <source>
        <dbReference type="SAM" id="MobiDB-lite"/>
    </source>
</evidence>
<feature type="domain" description="POTRA" evidence="11">
    <location>
        <begin position="451"/>
        <end position="528"/>
    </location>
</feature>
<gene>
    <name evidence="12" type="ordered locus">Acid_6470</name>
</gene>
<dbReference type="PANTHER" id="PTHR12815">
    <property type="entry name" value="SORTING AND ASSEMBLY MACHINERY SAMM50 PROTEIN FAMILY MEMBER"/>
    <property type="match status" value="1"/>
</dbReference>
<dbReference type="HOGENOM" id="CLU_007664_1_1_0"/>
<dbReference type="eggNOG" id="COG4775">
    <property type="taxonomic scope" value="Bacteria"/>
</dbReference>
<protein>
    <recommendedName>
        <fullName evidence="8">Outer membrane protein assembly factor BamA</fullName>
    </recommendedName>
</protein>
<proteinExistence type="predicted"/>
<evidence type="ECO:0000313" key="12">
    <source>
        <dbReference type="EMBL" id="ABJ87394.1"/>
    </source>
</evidence>
<dbReference type="GO" id="GO:0009279">
    <property type="term" value="C:cell outer membrane"/>
    <property type="evidence" value="ECO:0007669"/>
    <property type="project" value="UniProtKB-UniRule"/>
</dbReference>
<dbReference type="FunCoup" id="Q01SH6">
    <property type="interactions" value="290"/>
</dbReference>
<dbReference type="InterPro" id="IPR034746">
    <property type="entry name" value="POTRA"/>
</dbReference>